<organism evidence="2 3">
    <name type="scientific">Rhipicephalus sanguineus</name>
    <name type="common">Brown dog tick</name>
    <name type="synonym">Ixodes sanguineus</name>
    <dbReference type="NCBI Taxonomy" id="34632"/>
    <lineage>
        <taxon>Eukaryota</taxon>
        <taxon>Metazoa</taxon>
        <taxon>Ecdysozoa</taxon>
        <taxon>Arthropoda</taxon>
        <taxon>Chelicerata</taxon>
        <taxon>Arachnida</taxon>
        <taxon>Acari</taxon>
        <taxon>Parasitiformes</taxon>
        <taxon>Ixodida</taxon>
        <taxon>Ixodoidea</taxon>
        <taxon>Ixodidae</taxon>
        <taxon>Rhipicephalinae</taxon>
        <taxon>Rhipicephalus</taxon>
        <taxon>Rhipicephalus</taxon>
    </lineage>
</organism>
<feature type="compositionally biased region" description="Polar residues" evidence="1">
    <location>
        <begin position="1"/>
        <end position="10"/>
    </location>
</feature>
<evidence type="ECO:0000313" key="3">
    <source>
        <dbReference type="Proteomes" id="UP000821837"/>
    </source>
</evidence>
<proteinExistence type="predicted"/>
<evidence type="ECO:0000313" key="2">
    <source>
        <dbReference type="EMBL" id="KAH7944403.1"/>
    </source>
</evidence>
<comment type="caution">
    <text evidence="2">The sequence shown here is derived from an EMBL/GenBank/DDBJ whole genome shotgun (WGS) entry which is preliminary data.</text>
</comment>
<keyword evidence="3" id="KW-1185">Reference proteome</keyword>
<accession>A0A9D4PKH1</accession>
<dbReference type="PANTHER" id="PTHR33748:SF5">
    <property type="entry name" value="GROUND-LIKE DOMAIN-CONTAINING PROTEIN"/>
    <property type="match status" value="1"/>
</dbReference>
<dbReference type="InterPro" id="IPR033438">
    <property type="entry name" value="MOLO1"/>
</dbReference>
<evidence type="ECO:0000256" key="1">
    <source>
        <dbReference type="SAM" id="MobiDB-lite"/>
    </source>
</evidence>
<dbReference type="EMBL" id="JABSTV010001253">
    <property type="protein sequence ID" value="KAH7944403.1"/>
    <property type="molecule type" value="Genomic_DNA"/>
</dbReference>
<protein>
    <submittedName>
        <fullName evidence="2">Uncharacterized protein</fullName>
    </submittedName>
</protein>
<dbReference type="Proteomes" id="UP000821837">
    <property type="component" value="Unassembled WGS sequence"/>
</dbReference>
<dbReference type="Pfam" id="PF17175">
    <property type="entry name" value="MOLO1"/>
    <property type="match status" value="1"/>
</dbReference>
<name>A0A9D4PKH1_RHISA</name>
<dbReference type="AlphaFoldDB" id="A0A9D4PKH1"/>
<reference evidence="2" key="2">
    <citation type="submission" date="2021-09" db="EMBL/GenBank/DDBJ databases">
        <authorList>
            <person name="Jia N."/>
            <person name="Wang J."/>
            <person name="Shi W."/>
            <person name="Du L."/>
            <person name="Sun Y."/>
            <person name="Zhan W."/>
            <person name="Jiang J."/>
            <person name="Wang Q."/>
            <person name="Zhang B."/>
            <person name="Ji P."/>
            <person name="Sakyi L.B."/>
            <person name="Cui X."/>
            <person name="Yuan T."/>
            <person name="Jiang B."/>
            <person name="Yang W."/>
            <person name="Lam T.T.-Y."/>
            <person name="Chang Q."/>
            <person name="Ding S."/>
            <person name="Wang X."/>
            <person name="Zhu J."/>
            <person name="Ruan X."/>
            <person name="Zhao L."/>
            <person name="Wei J."/>
            <person name="Que T."/>
            <person name="Du C."/>
            <person name="Cheng J."/>
            <person name="Dai P."/>
            <person name="Han X."/>
            <person name="Huang E."/>
            <person name="Gao Y."/>
            <person name="Liu J."/>
            <person name="Shao H."/>
            <person name="Ye R."/>
            <person name="Li L."/>
            <person name="Wei W."/>
            <person name="Wang X."/>
            <person name="Wang C."/>
            <person name="Huo Q."/>
            <person name="Li W."/>
            <person name="Guo W."/>
            <person name="Chen H."/>
            <person name="Chen S."/>
            <person name="Zhou L."/>
            <person name="Zhou L."/>
            <person name="Ni X."/>
            <person name="Tian J."/>
            <person name="Zhou Y."/>
            <person name="Sheng Y."/>
            <person name="Liu T."/>
            <person name="Pan Y."/>
            <person name="Xia L."/>
            <person name="Li J."/>
            <person name="Zhao F."/>
            <person name="Cao W."/>
        </authorList>
    </citation>
    <scope>NUCLEOTIDE SEQUENCE</scope>
    <source>
        <strain evidence="2">Rsan-2018</strain>
        <tissue evidence="2">Larvae</tissue>
    </source>
</reference>
<dbReference type="GO" id="GO:0005892">
    <property type="term" value="C:acetylcholine-gated channel complex"/>
    <property type="evidence" value="ECO:0007669"/>
    <property type="project" value="InterPro"/>
</dbReference>
<sequence length="115" mass="12819">MTKFEGSQTRAPAGATTGSDGGRSTGKKRGNVGPRQWPRTGSGHLAGGHVAVVRAPVALSAESWCNLEDEDPDSKWYWRVDEYPHPLTQPRYCNRYRPSFVCDPDRVMSKKQGKW</sequence>
<reference evidence="2" key="1">
    <citation type="journal article" date="2020" name="Cell">
        <title>Large-Scale Comparative Analyses of Tick Genomes Elucidate Their Genetic Diversity and Vector Capacities.</title>
        <authorList>
            <consortium name="Tick Genome and Microbiome Consortium (TIGMIC)"/>
            <person name="Jia N."/>
            <person name="Wang J."/>
            <person name="Shi W."/>
            <person name="Du L."/>
            <person name="Sun Y."/>
            <person name="Zhan W."/>
            <person name="Jiang J.F."/>
            <person name="Wang Q."/>
            <person name="Zhang B."/>
            <person name="Ji P."/>
            <person name="Bell-Sakyi L."/>
            <person name="Cui X.M."/>
            <person name="Yuan T.T."/>
            <person name="Jiang B.G."/>
            <person name="Yang W.F."/>
            <person name="Lam T.T."/>
            <person name="Chang Q.C."/>
            <person name="Ding S.J."/>
            <person name="Wang X.J."/>
            <person name="Zhu J.G."/>
            <person name="Ruan X.D."/>
            <person name="Zhao L."/>
            <person name="Wei J.T."/>
            <person name="Ye R.Z."/>
            <person name="Que T.C."/>
            <person name="Du C.H."/>
            <person name="Zhou Y.H."/>
            <person name="Cheng J.X."/>
            <person name="Dai P.F."/>
            <person name="Guo W.B."/>
            <person name="Han X.H."/>
            <person name="Huang E.J."/>
            <person name="Li L.F."/>
            <person name="Wei W."/>
            <person name="Gao Y.C."/>
            <person name="Liu J.Z."/>
            <person name="Shao H.Z."/>
            <person name="Wang X."/>
            <person name="Wang C.C."/>
            <person name="Yang T.C."/>
            <person name="Huo Q.B."/>
            <person name="Li W."/>
            <person name="Chen H.Y."/>
            <person name="Chen S.E."/>
            <person name="Zhou L.G."/>
            <person name="Ni X.B."/>
            <person name="Tian J.H."/>
            <person name="Sheng Y."/>
            <person name="Liu T."/>
            <person name="Pan Y.S."/>
            <person name="Xia L.Y."/>
            <person name="Li J."/>
            <person name="Zhao F."/>
            <person name="Cao W.C."/>
        </authorList>
    </citation>
    <scope>NUCLEOTIDE SEQUENCE</scope>
    <source>
        <strain evidence="2">Rsan-2018</strain>
    </source>
</reference>
<dbReference type="PANTHER" id="PTHR33748">
    <property type="entry name" value="PROTEIN CBG04600"/>
    <property type="match status" value="1"/>
</dbReference>
<dbReference type="VEuPathDB" id="VectorBase:RSAN_025979"/>
<gene>
    <name evidence="2" type="ORF">HPB52_019052</name>
</gene>
<feature type="region of interest" description="Disordered" evidence="1">
    <location>
        <begin position="1"/>
        <end position="47"/>
    </location>
</feature>